<dbReference type="KEGG" id="epa:110232277"/>
<evidence type="ECO:0000259" key="7">
    <source>
        <dbReference type="PROSITE" id="PS50001"/>
    </source>
</evidence>
<evidence type="ECO:0000313" key="10">
    <source>
        <dbReference type="Proteomes" id="UP000887567"/>
    </source>
</evidence>
<dbReference type="GO" id="GO:0009968">
    <property type="term" value="P:negative regulation of signal transduction"/>
    <property type="evidence" value="ECO:0007669"/>
    <property type="project" value="UniProtKB-KW"/>
</dbReference>
<dbReference type="EnsemblMetazoa" id="XM_021037446.2">
    <property type="protein sequence ID" value="XP_020893105.1"/>
    <property type="gene ID" value="LOC110232277"/>
</dbReference>
<dbReference type="InterPro" id="IPR000980">
    <property type="entry name" value="SH2"/>
</dbReference>
<evidence type="ECO:0000256" key="4">
    <source>
        <dbReference type="ARBA" id="ARBA00022999"/>
    </source>
</evidence>
<protein>
    <recommendedName>
        <fullName evidence="11">Suppressor of cytokine signaling 5</fullName>
    </recommendedName>
</protein>
<dbReference type="SUPFAM" id="SSF158235">
    <property type="entry name" value="SOCS box-like"/>
    <property type="match status" value="1"/>
</dbReference>
<dbReference type="SMART" id="SM00253">
    <property type="entry name" value="SOCS"/>
    <property type="match status" value="1"/>
</dbReference>
<evidence type="ECO:0008006" key="11">
    <source>
        <dbReference type="Google" id="ProtNLM"/>
    </source>
</evidence>
<feature type="compositionally biased region" description="Low complexity" evidence="6">
    <location>
        <begin position="73"/>
        <end position="86"/>
    </location>
</feature>
<feature type="domain" description="SH2" evidence="7">
    <location>
        <begin position="281"/>
        <end position="376"/>
    </location>
</feature>
<evidence type="ECO:0000256" key="6">
    <source>
        <dbReference type="SAM" id="MobiDB-lite"/>
    </source>
</evidence>
<dbReference type="InterPro" id="IPR001496">
    <property type="entry name" value="SOCS_box"/>
</dbReference>
<keyword evidence="4 5" id="KW-0727">SH2 domain</keyword>
<keyword evidence="3" id="KW-0833">Ubl conjugation pathway</keyword>
<dbReference type="InterPro" id="IPR036036">
    <property type="entry name" value="SOCS_box-like_dom_sf"/>
</dbReference>
<dbReference type="OrthoDB" id="5979828at2759"/>
<dbReference type="RefSeq" id="XP_020893105.1">
    <property type="nucleotide sequence ID" value="XM_021037446.2"/>
</dbReference>
<dbReference type="PANTHER" id="PTHR10155:SF0">
    <property type="entry name" value="SUPPRESSOR OF CYTOKINE SIGNALING AT 36E, ISOFORM D"/>
    <property type="match status" value="1"/>
</dbReference>
<dbReference type="InterPro" id="IPR036860">
    <property type="entry name" value="SH2_dom_sf"/>
</dbReference>
<keyword evidence="2" id="KW-0734">Signal transduction inhibitor</keyword>
<dbReference type="Pfam" id="PF00017">
    <property type="entry name" value="SH2"/>
    <property type="match status" value="1"/>
</dbReference>
<evidence type="ECO:0000256" key="1">
    <source>
        <dbReference type="ARBA" id="ARBA00022604"/>
    </source>
</evidence>
<evidence type="ECO:0000259" key="8">
    <source>
        <dbReference type="PROSITE" id="PS50225"/>
    </source>
</evidence>
<accession>A0A913WRQ8</accession>
<keyword evidence="1" id="KW-0341">Growth regulation</keyword>
<organism evidence="9 10">
    <name type="scientific">Exaiptasia diaphana</name>
    <name type="common">Tropical sea anemone</name>
    <name type="synonym">Aiptasia pulchella</name>
    <dbReference type="NCBI Taxonomy" id="2652724"/>
    <lineage>
        <taxon>Eukaryota</taxon>
        <taxon>Metazoa</taxon>
        <taxon>Cnidaria</taxon>
        <taxon>Anthozoa</taxon>
        <taxon>Hexacorallia</taxon>
        <taxon>Actiniaria</taxon>
        <taxon>Aiptasiidae</taxon>
        <taxon>Exaiptasia</taxon>
    </lineage>
</organism>
<dbReference type="Gene3D" id="3.30.505.10">
    <property type="entry name" value="SH2 domain"/>
    <property type="match status" value="1"/>
</dbReference>
<dbReference type="SMART" id="SM00969">
    <property type="entry name" value="SOCS_box"/>
    <property type="match status" value="1"/>
</dbReference>
<feature type="region of interest" description="Disordered" evidence="6">
    <location>
        <begin position="207"/>
        <end position="235"/>
    </location>
</feature>
<dbReference type="GO" id="GO:0035556">
    <property type="term" value="P:intracellular signal transduction"/>
    <property type="evidence" value="ECO:0007669"/>
    <property type="project" value="InterPro"/>
</dbReference>
<dbReference type="GO" id="GO:0005942">
    <property type="term" value="C:phosphatidylinositol 3-kinase complex"/>
    <property type="evidence" value="ECO:0007669"/>
    <property type="project" value="TreeGrafter"/>
</dbReference>
<dbReference type="Proteomes" id="UP000887567">
    <property type="component" value="Unplaced"/>
</dbReference>
<feature type="domain" description="SOCS box" evidence="8">
    <location>
        <begin position="371"/>
        <end position="420"/>
    </location>
</feature>
<dbReference type="PANTHER" id="PTHR10155">
    <property type="entry name" value="PHOSPHATIDYLINOSITOL 3-KINASE REGULATORY SUBUNIT"/>
    <property type="match status" value="1"/>
</dbReference>
<dbReference type="AlphaFoldDB" id="A0A913WRQ8"/>
<feature type="region of interest" description="Disordered" evidence="6">
    <location>
        <begin position="1"/>
        <end position="25"/>
    </location>
</feature>
<reference evidence="9" key="1">
    <citation type="submission" date="2022-11" db="UniProtKB">
        <authorList>
            <consortium name="EnsemblMetazoa"/>
        </authorList>
    </citation>
    <scope>IDENTIFICATION</scope>
</reference>
<dbReference type="GO" id="GO:0046935">
    <property type="term" value="F:1-phosphatidylinositol-3-kinase regulator activity"/>
    <property type="evidence" value="ECO:0007669"/>
    <property type="project" value="TreeGrafter"/>
</dbReference>
<evidence type="ECO:0000256" key="2">
    <source>
        <dbReference type="ARBA" id="ARBA00022700"/>
    </source>
</evidence>
<evidence type="ECO:0000256" key="5">
    <source>
        <dbReference type="PROSITE-ProRule" id="PRU00191"/>
    </source>
</evidence>
<dbReference type="SMART" id="SM00252">
    <property type="entry name" value="SH2"/>
    <property type="match status" value="1"/>
</dbReference>
<dbReference type="GeneID" id="110232277"/>
<evidence type="ECO:0000256" key="3">
    <source>
        <dbReference type="ARBA" id="ARBA00022786"/>
    </source>
</evidence>
<sequence>MAEGGFDLRQNFNFSDSDSEGEEDRMAREVRERLFVFGLDGDISPERKDSLEVGLQSSQNRENDEAETTRNVSSADHSSSSNQTSSCPALYDNITTRRRSRTFSFGRLVRRLSRNRRRTAMDDAYREIEIGSVGGRMLTAGLEIAQNSPSNQNETYRERLGDRRIRQRPQSTVVLRPRTSTDVSDRRNRRPNSFIGRVCKLFDSSNAEDIRETPPGPSLNAESTSADSTAMIDPGTPTIRFPIGVNELVAIRRERARLRVEQTRIEYHIIPDILDITNCPWYWGKINRFEAERVLEGQSDGTFLLRDSAQHHYLFSVSFRRYFRTYHARIEQWKHNYSFDKPSDFSFRSRNLCDLLEHYSQAEQCMYYEPLLLHPFPRKSVMSLQHLCRAIICNQTTFQAVEELPLPKSLKLYLREYHYKVAVKKMEDKGTQTVPCRKIFGIYRS</sequence>
<feature type="region of interest" description="Disordered" evidence="6">
    <location>
        <begin position="47"/>
        <end position="89"/>
    </location>
</feature>
<name>A0A913WRQ8_EXADI</name>
<dbReference type="Pfam" id="PF07525">
    <property type="entry name" value="SOCS_box"/>
    <property type="match status" value="1"/>
</dbReference>
<proteinExistence type="predicted"/>
<dbReference type="PROSITE" id="PS50001">
    <property type="entry name" value="SH2"/>
    <property type="match status" value="1"/>
</dbReference>
<dbReference type="GO" id="GO:0046854">
    <property type="term" value="P:phosphatidylinositol phosphate biosynthetic process"/>
    <property type="evidence" value="ECO:0007669"/>
    <property type="project" value="TreeGrafter"/>
</dbReference>
<evidence type="ECO:0000313" key="9">
    <source>
        <dbReference type="EnsemblMetazoa" id="XP_020893105.1"/>
    </source>
</evidence>
<dbReference type="PRINTS" id="PR00401">
    <property type="entry name" value="SH2DOMAIN"/>
</dbReference>
<keyword evidence="10" id="KW-1185">Reference proteome</keyword>
<dbReference type="SUPFAM" id="SSF55550">
    <property type="entry name" value="SH2 domain"/>
    <property type="match status" value="1"/>
</dbReference>
<dbReference type="PROSITE" id="PS50225">
    <property type="entry name" value="SOCS"/>
    <property type="match status" value="1"/>
</dbReference>